<keyword evidence="4" id="KW-1185">Reference proteome</keyword>
<evidence type="ECO:0000256" key="1">
    <source>
        <dbReference type="SAM" id="Coils"/>
    </source>
</evidence>
<feature type="non-terminal residue" evidence="3">
    <location>
        <position position="1"/>
    </location>
</feature>
<dbReference type="EMBL" id="JWIN03000007">
    <property type="protein sequence ID" value="KAB1276260.1"/>
    <property type="molecule type" value="Genomic_DNA"/>
</dbReference>
<protein>
    <submittedName>
        <fullName evidence="3">Laminin subunit beta-4</fullName>
    </submittedName>
</protein>
<feature type="coiled-coil region" evidence="1">
    <location>
        <begin position="8"/>
        <end position="42"/>
    </location>
</feature>
<feature type="coiled-coil region" evidence="1">
    <location>
        <begin position="168"/>
        <end position="222"/>
    </location>
</feature>
<dbReference type="Proteomes" id="UP000299084">
    <property type="component" value="Unassembled WGS sequence"/>
</dbReference>
<organism evidence="3 4">
    <name type="scientific">Camelus dromedarius</name>
    <name type="common">Dromedary</name>
    <name type="synonym">Arabian camel</name>
    <dbReference type="NCBI Taxonomy" id="9838"/>
    <lineage>
        <taxon>Eukaryota</taxon>
        <taxon>Metazoa</taxon>
        <taxon>Chordata</taxon>
        <taxon>Craniata</taxon>
        <taxon>Vertebrata</taxon>
        <taxon>Euteleostomi</taxon>
        <taxon>Mammalia</taxon>
        <taxon>Eutheria</taxon>
        <taxon>Laurasiatheria</taxon>
        <taxon>Artiodactyla</taxon>
        <taxon>Tylopoda</taxon>
        <taxon>Camelidae</taxon>
        <taxon>Camelus</taxon>
    </lineage>
</organism>
<sequence>IKNISKLAEVSKTNALQLSEKLRNKENQSDSEEEKMNLLIKNLKTFLLEENVPPEDIEKVVNRVLDVCQPVMSQNLTHEIDKIQKFSQPCEDYRTEENGLRKAADGAREVLVKAKAAKKAANVLSNLDKMLNKLQQVQITQGQADSTIAQLTAEIRTIKKNVLQSFIQQQVDQQAQETKKELDLAKQQSALEGGLGRLRTKLQRGRDEATRVRAQAESARRQAGGLEEVVHPIPATESRQTVLL</sequence>
<evidence type="ECO:0000313" key="3">
    <source>
        <dbReference type="EMBL" id="KAB1276260.1"/>
    </source>
</evidence>
<name>A0A5N4DZ51_CAMDR</name>
<keyword evidence="1" id="KW-0175">Coiled coil</keyword>
<dbReference type="Pfam" id="PF23219">
    <property type="entry name" value="LAMB1"/>
    <property type="match status" value="1"/>
</dbReference>
<evidence type="ECO:0000259" key="2">
    <source>
        <dbReference type="Pfam" id="PF23219"/>
    </source>
</evidence>
<reference evidence="3 4" key="1">
    <citation type="journal article" date="2019" name="Mol. Ecol. Resour.">
        <title>Improving Illumina assemblies with Hi-C and long reads: an example with the North African dromedary.</title>
        <authorList>
            <person name="Elbers J.P."/>
            <person name="Rogers M.F."/>
            <person name="Perelman P.L."/>
            <person name="Proskuryakova A.A."/>
            <person name="Serdyukova N.A."/>
            <person name="Johnson W.E."/>
            <person name="Horin P."/>
            <person name="Corander J."/>
            <person name="Murphy D."/>
            <person name="Burger P.A."/>
        </authorList>
    </citation>
    <scope>NUCLEOTIDE SEQUENCE [LARGE SCALE GENOMIC DNA]</scope>
    <source>
        <strain evidence="3">Drom800</strain>
        <tissue evidence="3">Blood</tissue>
    </source>
</reference>
<comment type="caution">
    <text evidence="3">The sequence shown here is derived from an EMBL/GenBank/DDBJ whole genome shotgun (WGS) entry which is preliminary data.</text>
</comment>
<gene>
    <name evidence="3" type="ORF">Cadr_000007784</name>
</gene>
<evidence type="ECO:0000313" key="4">
    <source>
        <dbReference type="Proteomes" id="UP000299084"/>
    </source>
</evidence>
<dbReference type="AlphaFoldDB" id="A0A5N4DZ51"/>
<proteinExistence type="predicted"/>
<accession>A0A5N4DZ51</accession>
<feature type="domain" description="LAMB1/2/3/4 helical" evidence="2">
    <location>
        <begin position="2"/>
        <end position="115"/>
    </location>
</feature>
<dbReference type="InterPro" id="IPR056558">
    <property type="entry name" value="LAMB1-4_helical"/>
</dbReference>